<gene>
    <name evidence="1" type="ORF">KPSA1_07574</name>
</gene>
<reference evidence="1 2" key="1">
    <citation type="submission" date="2018-04" db="EMBL/GenBank/DDBJ databases">
        <title>Draft genome sequence of Pseudomonas syringae pv. actinidiae biovar 1 strains isolated from kiwifruit in Kagawa prefecture.</title>
        <authorList>
            <person name="Tabuchi M."/>
            <person name="Saito M."/>
            <person name="Fujiwara S."/>
            <person name="Sasa N."/>
            <person name="Akimitsu K."/>
            <person name="Gomi K."/>
            <person name="Konishi-Sugita S."/>
            <person name="Hamano K."/>
            <person name="Kataoka I."/>
        </authorList>
    </citation>
    <scope>NUCLEOTIDE SEQUENCE [LARGE SCALE GENOMIC DNA]</scope>
    <source>
        <strain evidence="1 2">MAFF212206</strain>
    </source>
</reference>
<accession>A0A2V0QV30</accession>
<dbReference type="Proteomes" id="UP000247480">
    <property type="component" value="Unassembled WGS sequence"/>
</dbReference>
<name>A0A2V0QV30_PSESF</name>
<sequence>MDVQLTARRHHPSTQADQLRKTHAFIEGKERLTMRIIF</sequence>
<comment type="caution">
    <text evidence="1">The sequence shown here is derived from an EMBL/GenBank/DDBJ whole genome shotgun (WGS) entry which is preliminary data.</text>
</comment>
<dbReference type="AlphaFoldDB" id="A0A2V0QV30"/>
<evidence type="ECO:0000313" key="2">
    <source>
        <dbReference type="Proteomes" id="UP000247480"/>
    </source>
</evidence>
<protein>
    <submittedName>
        <fullName evidence="1">Uncharacterized protein</fullName>
    </submittedName>
</protein>
<dbReference type="EMBL" id="BGJZ01000413">
    <property type="protein sequence ID" value="GBH14075.1"/>
    <property type="molecule type" value="Genomic_DNA"/>
</dbReference>
<evidence type="ECO:0000313" key="1">
    <source>
        <dbReference type="EMBL" id="GBH14075.1"/>
    </source>
</evidence>
<proteinExistence type="predicted"/>
<organism evidence="1 2">
    <name type="scientific">Pseudomonas syringae pv. actinidiae</name>
    <dbReference type="NCBI Taxonomy" id="103796"/>
    <lineage>
        <taxon>Bacteria</taxon>
        <taxon>Pseudomonadati</taxon>
        <taxon>Pseudomonadota</taxon>
        <taxon>Gammaproteobacteria</taxon>
        <taxon>Pseudomonadales</taxon>
        <taxon>Pseudomonadaceae</taxon>
        <taxon>Pseudomonas</taxon>
        <taxon>Pseudomonas syringae</taxon>
    </lineage>
</organism>